<evidence type="ECO:0000313" key="2">
    <source>
        <dbReference type="Proteomes" id="UP000092093"/>
    </source>
</evidence>
<gene>
    <name evidence="1" type="ORF">AN484_00055</name>
</gene>
<evidence type="ECO:0000313" key="1">
    <source>
        <dbReference type="EMBL" id="OBQ45648.1"/>
    </source>
</evidence>
<proteinExistence type="predicted"/>
<sequence length="105" mass="12484">MKTQVLSVALNCTAYYPLLDNLITPLLWFKKLQSLQIMLQKGQLYRVQDNFMLDSYLLYKGTITLRSNNKLIYIFEEYEDDLQDWGAAEIDFDEDRMKQLTITPY</sequence>
<dbReference type="AlphaFoldDB" id="A0A1B7X8I5"/>
<accession>A0A1B7X8I5</accession>
<reference evidence="1 2" key="1">
    <citation type="submission" date="2015-09" db="EMBL/GenBank/DDBJ databases">
        <title>Aphanizomenon flos-aquae WA102.</title>
        <authorList>
            <person name="Driscoll C."/>
        </authorList>
    </citation>
    <scope>NUCLEOTIDE SEQUENCE [LARGE SCALE GENOMIC DNA]</scope>
    <source>
        <strain evidence="1">WA102</strain>
    </source>
</reference>
<comment type="caution">
    <text evidence="1">The sequence shown here is derived from an EMBL/GenBank/DDBJ whole genome shotgun (WGS) entry which is preliminary data.</text>
</comment>
<name>A0A1B7X8I5_APHFL</name>
<dbReference type="PATRIC" id="fig|1710896.3.peg.9"/>
<protein>
    <submittedName>
        <fullName evidence="1">Uncharacterized protein</fullName>
    </submittedName>
</protein>
<dbReference type="EMBL" id="LJOW01000001">
    <property type="protein sequence ID" value="OBQ45648.1"/>
    <property type="molecule type" value="Genomic_DNA"/>
</dbReference>
<dbReference type="Proteomes" id="UP000092093">
    <property type="component" value="Unassembled WGS sequence"/>
</dbReference>
<organism evidence="1 2">
    <name type="scientific">Aphanizomenon flos-aquae WA102</name>
    <dbReference type="NCBI Taxonomy" id="1710896"/>
    <lineage>
        <taxon>Bacteria</taxon>
        <taxon>Bacillati</taxon>
        <taxon>Cyanobacteriota</taxon>
        <taxon>Cyanophyceae</taxon>
        <taxon>Nostocales</taxon>
        <taxon>Aphanizomenonaceae</taxon>
        <taxon>Aphanizomenon</taxon>
    </lineage>
</organism>